<evidence type="ECO:0000256" key="2">
    <source>
        <dbReference type="ARBA" id="ARBA00013194"/>
    </source>
</evidence>
<dbReference type="PANTHER" id="PTHR43811">
    <property type="entry name" value="FKBP-TYPE PEPTIDYL-PROLYL CIS-TRANS ISOMERASE FKPA"/>
    <property type="match status" value="1"/>
</dbReference>
<keyword evidence="4" id="KW-0413">Isomerase</keyword>
<evidence type="ECO:0000256" key="1">
    <source>
        <dbReference type="ARBA" id="ARBA00000971"/>
    </source>
</evidence>
<evidence type="ECO:0000256" key="3">
    <source>
        <dbReference type="ARBA" id="ARBA00023110"/>
    </source>
</evidence>
<evidence type="ECO:0000259" key="5">
    <source>
        <dbReference type="PROSITE" id="PS50059"/>
    </source>
</evidence>
<dbReference type="PROSITE" id="PS51257">
    <property type="entry name" value="PROKAR_LIPOPROTEIN"/>
    <property type="match status" value="1"/>
</dbReference>
<dbReference type="EC" id="5.2.1.8" evidence="2"/>
<reference evidence="6" key="1">
    <citation type="submission" date="2018-05" db="EMBL/GenBank/DDBJ databases">
        <authorList>
            <person name="Lanie J.A."/>
            <person name="Ng W.-L."/>
            <person name="Kazmierczak K.M."/>
            <person name="Andrzejewski T.M."/>
            <person name="Davidsen T.M."/>
            <person name="Wayne K.J."/>
            <person name="Tettelin H."/>
            <person name="Glass J.I."/>
            <person name="Rusch D."/>
            <person name="Podicherti R."/>
            <person name="Tsui H.-C.T."/>
            <person name="Winkler M.E."/>
        </authorList>
    </citation>
    <scope>NUCLEOTIDE SEQUENCE</scope>
</reference>
<accession>A0A382XHN6</accession>
<evidence type="ECO:0000256" key="4">
    <source>
        <dbReference type="ARBA" id="ARBA00023235"/>
    </source>
</evidence>
<comment type="catalytic activity">
    <reaction evidence="1">
        <text>[protein]-peptidylproline (omega=180) = [protein]-peptidylproline (omega=0)</text>
        <dbReference type="Rhea" id="RHEA:16237"/>
        <dbReference type="Rhea" id="RHEA-COMP:10747"/>
        <dbReference type="Rhea" id="RHEA-COMP:10748"/>
        <dbReference type="ChEBI" id="CHEBI:83833"/>
        <dbReference type="ChEBI" id="CHEBI:83834"/>
        <dbReference type="EC" id="5.2.1.8"/>
    </reaction>
</comment>
<proteinExistence type="predicted"/>
<dbReference type="InterPro" id="IPR001179">
    <property type="entry name" value="PPIase_FKBP_dom"/>
</dbReference>
<dbReference type="FunFam" id="3.10.50.40:FF:000006">
    <property type="entry name" value="Peptidyl-prolyl cis-trans isomerase"/>
    <property type="match status" value="1"/>
</dbReference>
<dbReference type="EMBL" id="UINC01167370">
    <property type="protein sequence ID" value="SVD69848.1"/>
    <property type="molecule type" value="Genomic_DNA"/>
</dbReference>
<protein>
    <recommendedName>
        <fullName evidence="2">peptidylprolyl isomerase</fullName>
        <ecNumber evidence="2">5.2.1.8</ecNumber>
    </recommendedName>
</protein>
<dbReference type="InterPro" id="IPR046357">
    <property type="entry name" value="PPIase_dom_sf"/>
</dbReference>
<dbReference type="Pfam" id="PF00254">
    <property type="entry name" value="FKBP_C"/>
    <property type="match status" value="1"/>
</dbReference>
<dbReference type="AlphaFoldDB" id="A0A382XHN6"/>
<dbReference type="PANTHER" id="PTHR43811:SF19">
    <property type="entry name" value="39 KDA FK506-BINDING NUCLEAR PROTEIN"/>
    <property type="match status" value="1"/>
</dbReference>
<name>A0A382XHN6_9ZZZZ</name>
<dbReference type="SUPFAM" id="SSF54534">
    <property type="entry name" value="FKBP-like"/>
    <property type="match status" value="1"/>
</dbReference>
<dbReference type="GO" id="GO:0003755">
    <property type="term" value="F:peptidyl-prolyl cis-trans isomerase activity"/>
    <property type="evidence" value="ECO:0007669"/>
    <property type="project" value="UniProtKB-KW"/>
</dbReference>
<dbReference type="PROSITE" id="PS50059">
    <property type="entry name" value="FKBP_PPIASE"/>
    <property type="match status" value="1"/>
</dbReference>
<sequence length="125" mass="13824">MFKYLSIVLVLVLFACDKPDNKKEEKVEGKQISTKEEPVVGQEIITPSGLKYIDKVIGTGKSPRTGDKVKVHYTGTLEDGTKFDSSRDRNQPFEFPLGVGRVIKGWDEGVATMLVGGKRKLIIPS</sequence>
<organism evidence="6">
    <name type="scientific">marine metagenome</name>
    <dbReference type="NCBI Taxonomy" id="408172"/>
    <lineage>
        <taxon>unclassified sequences</taxon>
        <taxon>metagenomes</taxon>
        <taxon>ecological metagenomes</taxon>
    </lineage>
</organism>
<feature type="non-terminal residue" evidence="6">
    <location>
        <position position="125"/>
    </location>
</feature>
<gene>
    <name evidence="6" type="ORF">METZ01_LOCUS422702</name>
</gene>
<dbReference type="Gene3D" id="3.10.50.40">
    <property type="match status" value="1"/>
</dbReference>
<evidence type="ECO:0000313" key="6">
    <source>
        <dbReference type="EMBL" id="SVD69848.1"/>
    </source>
</evidence>
<keyword evidence="3" id="KW-0697">Rotamase</keyword>
<feature type="domain" description="PPIase FKBP-type" evidence="5">
    <location>
        <begin position="66"/>
        <end position="125"/>
    </location>
</feature>